<dbReference type="PROSITE" id="PS00139">
    <property type="entry name" value="THIOL_PROTEASE_CYS"/>
    <property type="match status" value="1"/>
</dbReference>
<organism evidence="3">
    <name type="scientific">Eiseniibacteriota bacterium</name>
    <dbReference type="NCBI Taxonomy" id="2212470"/>
    <lineage>
        <taxon>Bacteria</taxon>
        <taxon>Candidatus Eiseniibacteriota</taxon>
    </lineage>
</organism>
<dbReference type="Proteomes" id="UP000886069">
    <property type="component" value="Unassembled WGS sequence"/>
</dbReference>
<evidence type="ECO:0000259" key="2">
    <source>
        <dbReference type="SMART" id="SM00645"/>
    </source>
</evidence>
<dbReference type="InterPro" id="IPR013128">
    <property type="entry name" value="Peptidase_C1A"/>
</dbReference>
<accession>A0A7V2AVE9</accession>
<comment type="caution">
    <text evidence="3">The sequence shown here is derived from an EMBL/GenBank/DDBJ whole genome shotgun (WGS) entry which is preliminary data.</text>
</comment>
<name>A0A7V2AVE9_UNCEI</name>
<dbReference type="PRINTS" id="PR00705">
    <property type="entry name" value="PAPAIN"/>
</dbReference>
<dbReference type="GO" id="GO:0006508">
    <property type="term" value="P:proteolysis"/>
    <property type="evidence" value="ECO:0007669"/>
    <property type="project" value="InterPro"/>
</dbReference>
<dbReference type="PANTHER" id="PTHR12411">
    <property type="entry name" value="CYSTEINE PROTEASE FAMILY C1-RELATED"/>
    <property type="match status" value="1"/>
</dbReference>
<dbReference type="InterPro" id="IPR000668">
    <property type="entry name" value="Peptidase_C1A_C"/>
</dbReference>
<dbReference type="InterPro" id="IPR000169">
    <property type="entry name" value="Pept_cys_AS"/>
</dbReference>
<feature type="non-terminal residue" evidence="3">
    <location>
        <position position="483"/>
    </location>
</feature>
<dbReference type="InterPro" id="IPR038765">
    <property type="entry name" value="Papain-like_cys_pep_sf"/>
</dbReference>
<evidence type="ECO:0000256" key="1">
    <source>
        <dbReference type="ARBA" id="ARBA00008455"/>
    </source>
</evidence>
<dbReference type="AlphaFoldDB" id="A0A7V2AVE9"/>
<reference evidence="3" key="1">
    <citation type="journal article" date="2020" name="mSystems">
        <title>Genome- and Community-Level Interaction Insights into Carbon Utilization and Element Cycling Functions of Hydrothermarchaeota in Hydrothermal Sediment.</title>
        <authorList>
            <person name="Zhou Z."/>
            <person name="Liu Y."/>
            <person name="Xu W."/>
            <person name="Pan J."/>
            <person name="Luo Z.H."/>
            <person name="Li M."/>
        </authorList>
    </citation>
    <scope>NUCLEOTIDE SEQUENCE [LARGE SCALE GENOMIC DNA]</scope>
    <source>
        <strain evidence="3">SpSt-1233</strain>
    </source>
</reference>
<dbReference type="CDD" id="cd02248">
    <property type="entry name" value="Peptidase_C1A"/>
    <property type="match status" value="1"/>
</dbReference>
<gene>
    <name evidence="3" type="ORF">ENO08_05735</name>
</gene>
<dbReference type="SMART" id="SM00645">
    <property type="entry name" value="Pept_C1"/>
    <property type="match status" value="1"/>
</dbReference>
<sequence length="483" mass="53299">MSGVPSIRWAAVGIALVLSILCSASDLSAESKEDRELAEIRKMIEEKGLHWTAGKTSVSGLGDEERRLRLGYNPEPEYMLDEVPQIVTLGDTIFDPCFDWRMFGCVTPVKDQRGCGTCWAFAAVAAYESHMLIYDGRYSDISEQAILSCMDFKHYSCCSGGLVIDAYKVMMEQGTVSEACMPYDASFEPLCRTDDCLVLEGSISEYGYITRSTDQEVDLNTRINLIKEALLMGPVSASMFVYYDFYYYEDGCYEPASSIFLGGHAVLVVGWDDRQCGGEGAWICKNSWGTDWGMNGYFYIKYSACDFGYRSYQLVYEPSDVLLTVQSPDGGESFVEGSEIDVTWITNREREQPDCYNVYLSMDGGGLYDIPIAEGLSNNDPITFRLPTTAGEGSILVTGMLDGEVGGMDWSDEAFTVARDVEQPFIQVLSPSGGEVVGEGYVLGIEWLATDNAGVASIDIFYSTNKANTISIAYGEENDSSYD</sequence>
<dbReference type="SUPFAM" id="SSF54001">
    <property type="entry name" value="Cysteine proteinases"/>
    <property type="match status" value="1"/>
</dbReference>
<proteinExistence type="inferred from homology"/>
<dbReference type="GO" id="GO:0008234">
    <property type="term" value="F:cysteine-type peptidase activity"/>
    <property type="evidence" value="ECO:0007669"/>
    <property type="project" value="InterPro"/>
</dbReference>
<dbReference type="Gene3D" id="3.90.70.10">
    <property type="entry name" value="Cysteine proteinases"/>
    <property type="match status" value="1"/>
</dbReference>
<feature type="domain" description="Peptidase C1A papain C-terminal" evidence="2">
    <location>
        <begin position="94"/>
        <end position="315"/>
    </location>
</feature>
<dbReference type="EMBL" id="DSEC01000405">
    <property type="protein sequence ID" value="HER43942.1"/>
    <property type="molecule type" value="Genomic_DNA"/>
</dbReference>
<comment type="similarity">
    <text evidence="1">Belongs to the peptidase C1 family.</text>
</comment>
<dbReference type="PROSITE" id="PS00639">
    <property type="entry name" value="THIOL_PROTEASE_HIS"/>
    <property type="match status" value="1"/>
</dbReference>
<evidence type="ECO:0000313" key="3">
    <source>
        <dbReference type="EMBL" id="HER43942.1"/>
    </source>
</evidence>
<dbReference type="Pfam" id="PF00112">
    <property type="entry name" value="Peptidase_C1"/>
    <property type="match status" value="1"/>
</dbReference>
<dbReference type="InterPro" id="IPR039417">
    <property type="entry name" value="Peptidase_C1A_papain-like"/>
</dbReference>
<protein>
    <recommendedName>
        <fullName evidence="2">Peptidase C1A papain C-terminal domain-containing protein</fullName>
    </recommendedName>
</protein>
<dbReference type="InterPro" id="IPR025660">
    <property type="entry name" value="Pept_his_AS"/>
</dbReference>